<feature type="domain" description="Glycosyl transferase family 1" evidence="4">
    <location>
        <begin position="178"/>
        <end position="328"/>
    </location>
</feature>
<evidence type="ECO:0000256" key="2">
    <source>
        <dbReference type="ARBA" id="ARBA00022676"/>
    </source>
</evidence>
<dbReference type="RefSeq" id="WP_057318891.1">
    <property type="nucleotide sequence ID" value="NZ_CP103256.1"/>
</dbReference>
<dbReference type="EMBL" id="CYXP01000001">
    <property type="protein sequence ID" value="CUM88797.1"/>
    <property type="molecule type" value="Genomic_DNA"/>
</dbReference>
<dbReference type="PANTHER" id="PTHR12526:SF640">
    <property type="entry name" value="COLANIC ACID BIOSYNTHESIS GLYCOSYLTRANSFERASE WCAL-RELATED"/>
    <property type="match status" value="1"/>
</dbReference>
<evidence type="ECO:0000313" key="7">
    <source>
        <dbReference type="Proteomes" id="UP000095591"/>
    </source>
</evidence>
<dbReference type="InterPro" id="IPR028098">
    <property type="entry name" value="Glyco_trans_4-like_N"/>
</dbReference>
<evidence type="ECO:0000256" key="1">
    <source>
        <dbReference type="ARBA" id="ARBA00009481"/>
    </source>
</evidence>
<sequence length="350" mass="39487">MITKEIADSILTIGCEYRSPKGGIAQVIDSYSKYVFATFLFSANSAGKSKMCKFIKCISAFIEVFSRLIIQRRIKIVHIHTASRNSFRRSILFIRLAKMMRRKVVVHIHGGGFKEYYASNSEFVRKYLLMADCVIALSESWRDFFISKVGLSNVQIVHNIVPQPQKESLKVDGVLHGLFLGKICKEKGIYDLLRAIELERDNLDGRFLLHVGGGGEVDQLQHFILEHGLKDIVRYEGWVDLSRKPYLLNLCRLYILPSYVEGLPVSILEAMSYGEAILSTPIGGIPEVVTPDIGKLVSPGDVSALAFQLRDFLFHPEKVSALGRQAEKNITTYLPESVSRELLEVYMPLL</sequence>
<dbReference type="PANTHER" id="PTHR12526">
    <property type="entry name" value="GLYCOSYLTRANSFERASE"/>
    <property type="match status" value="1"/>
</dbReference>
<dbReference type="InterPro" id="IPR001296">
    <property type="entry name" value="Glyco_trans_1"/>
</dbReference>
<feature type="domain" description="Glycosyltransferase subfamily 4-like N-terminal" evidence="5">
    <location>
        <begin position="60"/>
        <end position="161"/>
    </location>
</feature>
<proteinExistence type="inferred from homology"/>
<organism evidence="6 7">
    <name type="scientific">Parabacteroides distasonis</name>
    <dbReference type="NCBI Taxonomy" id="823"/>
    <lineage>
        <taxon>Bacteria</taxon>
        <taxon>Pseudomonadati</taxon>
        <taxon>Bacteroidota</taxon>
        <taxon>Bacteroidia</taxon>
        <taxon>Bacteroidales</taxon>
        <taxon>Tannerellaceae</taxon>
        <taxon>Parabacteroides</taxon>
    </lineage>
</organism>
<dbReference type="Pfam" id="PF00534">
    <property type="entry name" value="Glycos_transf_1"/>
    <property type="match status" value="1"/>
</dbReference>
<name>A0A173SG47_PARDI</name>
<dbReference type="EC" id="2.4.1.11" evidence="6"/>
<reference evidence="6 7" key="1">
    <citation type="submission" date="2015-09" db="EMBL/GenBank/DDBJ databases">
        <authorList>
            <consortium name="Pathogen Informatics"/>
        </authorList>
    </citation>
    <scope>NUCLEOTIDE SEQUENCE [LARGE SCALE GENOMIC DNA]</scope>
    <source>
        <strain evidence="6 7">2789STDY5608872</strain>
    </source>
</reference>
<keyword evidence="2 6" id="KW-0328">Glycosyltransferase</keyword>
<evidence type="ECO:0000259" key="4">
    <source>
        <dbReference type="Pfam" id="PF00534"/>
    </source>
</evidence>
<dbReference type="GO" id="GO:0004373">
    <property type="term" value="F:alpha-1,4-glucan glucosyltransferase (UDP-glucose donor) activity"/>
    <property type="evidence" value="ECO:0007669"/>
    <property type="project" value="UniProtKB-EC"/>
</dbReference>
<accession>A0A173SG47</accession>
<dbReference type="SUPFAM" id="SSF53756">
    <property type="entry name" value="UDP-Glycosyltransferase/glycogen phosphorylase"/>
    <property type="match status" value="1"/>
</dbReference>
<dbReference type="Pfam" id="PF13439">
    <property type="entry name" value="Glyco_transf_4"/>
    <property type="match status" value="1"/>
</dbReference>
<gene>
    <name evidence="6" type="ORF">ERS852429_01072</name>
</gene>
<evidence type="ECO:0000313" key="6">
    <source>
        <dbReference type="EMBL" id="CUM88797.1"/>
    </source>
</evidence>
<keyword evidence="3 6" id="KW-0808">Transferase</keyword>
<evidence type="ECO:0000259" key="5">
    <source>
        <dbReference type="Pfam" id="PF13439"/>
    </source>
</evidence>
<protein>
    <submittedName>
        <fullName evidence="6">Glycogen synthase</fullName>
        <ecNumber evidence="6">2.4.1.11</ecNumber>
    </submittedName>
</protein>
<dbReference type="Proteomes" id="UP000095591">
    <property type="component" value="Unassembled WGS sequence"/>
</dbReference>
<comment type="similarity">
    <text evidence="1">Belongs to the glycosyltransferase group 1 family. Glycosyltransferase 4 subfamily.</text>
</comment>
<dbReference type="CDD" id="cd03801">
    <property type="entry name" value="GT4_PimA-like"/>
    <property type="match status" value="1"/>
</dbReference>
<evidence type="ECO:0000256" key="3">
    <source>
        <dbReference type="ARBA" id="ARBA00022679"/>
    </source>
</evidence>
<dbReference type="Gene3D" id="3.40.50.2000">
    <property type="entry name" value="Glycogen Phosphorylase B"/>
    <property type="match status" value="2"/>
</dbReference>
<dbReference type="AlphaFoldDB" id="A0A173SG47"/>